<dbReference type="Proteomes" id="UP000315377">
    <property type="component" value="Chromosome"/>
</dbReference>
<dbReference type="CDD" id="cd00761">
    <property type="entry name" value="Glyco_tranf_GTA_type"/>
    <property type="match status" value="1"/>
</dbReference>
<organism evidence="4 5">
    <name type="scientific">Paenibacillus thiaminolyticus</name>
    <name type="common">Bacillus thiaminolyticus</name>
    <dbReference type="NCBI Taxonomy" id="49283"/>
    <lineage>
        <taxon>Bacteria</taxon>
        <taxon>Bacillati</taxon>
        <taxon>Bacillota</taxon>
        <taxon>Bacilli</taxon>
        <taxon>Bacillales</taxon>
        <taxon>Paenibacillaceae</taxon>
        <taxon>Paenibacillus</taxon>
    </lineage>
</organism>
<evidence type="ECO:0000313" key="6">
    <source>
        <dbReference type="Proteomes" id="UP001209276"/>
    </source>
</evidence>
<dbReference type="InterPro" id="IPR001173">
    <property type="entry name" value="Glyco_trans_2-like"/>
</dbReference>
<feature type="domain" description="Glycosyltransferase 2-like" evidence="2">
    <location>
        <begin position="32"/>
        <end position="136"/>
    </location>
</feature>
<proteinExistence type="predicted"/>
<gene>
    <name evidence="4" type="ORF">FLT43_23840</name>
    <name evidence="3" type="ORF">M5W83_25675</name>
</gene>
<dbReference type="PANTHER" id="PTHR48090:SF7">
    <property type="entry name" value="RFBJ PROTEIN"/>
    <property type="match status" value="1"/>
</dbReference>
<reference evidence="3 6" key="2">
    <citation type="submission" date="2022-05" db="EMBL/GenBank/DDBJ databases">
        <title>Genome Sequencing of Bee-Associated Microbes.</title>
        <authorList>
            <person name="Dunlap C."/>
        </authorList>
    </citation>
    <scope>NUCLEOTIDE SEQUENCE [LARGE SCALE GENOMIC DNA]</scope>
    <source>
        <strain evidence="3 6">NRRL B-14613</strain>
    </source>
</reference>
<feature type="region of interest" description="Disordered" evidence="1">
    <location>
        <begin position="1"/>
        <end position="22"/>
    </location>
</feature>
<dbReference type="GeneID" id="76998996"/>
<dbReference type="PANTHER" id="PTHR48090">
    <property type="entry name" value="UNDECAPRENYL-PHOSPHATE 4-DEOXY-4-FORMAMIDO-L-ARABINOSE TRANSFERASE-RELATED"/>
    <property type="match status" value="1"/>
</dbReference>
<evidence type="ECO:0000313" key="5">
    <source>
        <dbReference type="Proteomes" id="UP000315377"/>
    </source>
</evidence>
<dbReference type="Pfam" id="PF00535">
    <property type="entry name" value="Glycos_transf_2"/>
    <property type="match status" value="1"/>
</dbReference>
<evidence type="ECO:0000259" key="2">
    <source>
        <dbReference type="Pfam" id="PF00535"/>
    </source>
</evidence>
<accession>A0AAP9DXQ5</accession>
<protein>
    <submittedName>
        <fullName evidence="4">Glycosyltransferase</fullName>
    </submittedName>
</protein>
<dbReference type="RefSeq" id="WP_087441190.1">
    <property type="nucleotide sequence ID" value="NZ_CABMNB010000014.1"/>
</dbReference>
<dbReference type="InterPro" id="IPR050256">
    <property type="entry name" value="Glycosyltransferase_2"/>
</dbReference>
<reference evidence="4 5" key="1">
    <citation type="submission" date="2019-07" db="EMBL/GenBank/DDBJ databases">
        <title>Paenibacillus thiaminolyticus NRRL B-4156.</title>
        <authorList>
            <person name="Hehnly C."/>
            <person name="Zhang L."/>
        </authorList>
    </citation>
    <scope>NUCLEOTIDE SEQUENCE [LARGE SCALE GENOMIC DNA]</scope>
    <source>
        <strain evidence="4 5">NRRL B-4156</strain>
    </source>
</reference>
<sequence>MAHSKRFRSARTRTRRRVRRHRIHSSSDPFVSVIIPVLNERRTLARVIERAAQVHPASEVIVVANGTTDGSDRIAEEMGARVLRYAIPLGHDKGRSIGAEAAAGRILLFIDGDIVLQASELRPFVHAVNNGVDVALNNYQGPVRKHTVHGVVLAKHALNAMLSRQDLGGASMTAVPHALSRRALELIGVDALSVPPLAHTMAIVYGLNIRGVHTIDVGRINRIRVRGMGQDPLEPLIWQDHMQAIRWLMEQRGPRGGHSDLTRQRERVT</sequence>
<dbReference type="InterPro" id="IPR029044">
    <property type="entry name" value="Nucleotide-diphossugar_trans"/>
</dbReference>
<dbReference type="EMBL" id="JAMDMM010000058">
    <property type="protein sequence ID" value="MCY9610544.1"/>
    <property type="molecule type" value="Genomic_DNA"/>
</dbReference>
<evidence type="ECO:0000256" key="1">
    <source>
        <dbReference type="SAM" id="MobiDB-lite"/>
    </source>
</evidence>
<dbReference type="EMBL" id="CP041405">
    <property type="protein sequence ID" value="QDM46166.1"/>
    <property type="molecule type" value="Genomic_DNA"/>
</dbReference>
<dbReference type="Gene3D" id="3.90.550.10">
    <property type="entry name" value="Spore Coat Polysaccharide Biosynthesis Protein SpsA, Chain A"/>
    <property type="match status" value="1"/>
</dbReference>
<evidence type="ECO:0000313" key="3">
    <source>
        <dbReference type="EMBL" id="MCY9610544.1"/>
    </source>
</evidence>
<evidence type="ECO:0000313" key="4">
    <source>
        <dbReference type="EMBL" id="QDM46166.1"/>
    </source>
</evidence>
<name>A0AAP9DXQ5_PANTH</name>
<dbReference type="AlphaFoldDB" id="A0AAP9DXQ5"/>
<dbReference type="SUPFAM" id="SSF53448">
    <property type="entry name" value="Nucleotide-diphospho-sugar transferases"/>
    <property type="match status" value="1"/>
</dbReference>
<keyword evidence="6" id="KW-1185">Reference proteome</keyword>
<dbReference type="Proteomes" id="UP001209276">
    <property type="component" value="Unassembled WGS sequence"/>
</dbReference>